<name>A0A921ZA53_MANSE</name>
<gene>
    <name evidence="2" type="ORF">O3G_MSEX008260</name>
</gene>
<accession>A0A921ZA53</accession>
<keyword evidence="3" id="KW-1185">Reference proteome</keyword>
<organism evidence="2 3">
    <name type="scientific">Manduca sexta</name>
    <name type="common">Tobacco hawkmoth</name>
    <name type="synonym">Tobacco hornworm</name>
    <dbReference type="NCBI Taxonomy" id="7130"/>
    <lineage>
        <taxon>Eukaryota</taxon>
        <taxon>Metazoa</taxon>
        <taxon>Ecdysozoa</taxon>
        <taxon>Arthropoda</taxon>
        <taxon>Hexapoda</taxon>
        <taxon>Insecta</taxon>
        <taxon>Pterygota</taxon>
        <taxon>Neoptera</taxon>
        <taxon>Endopterygota</taxon>
        <taxon>Lepidoptera</taxon>
        <taxon>Glossata</taxon>
        <taxon>Ditrysia</taxon>
        <taxon>Bombycoidea</taxon>
        <taxon>Sphingidae</taxon>
        <taxon>Sphinginae</taxon>
        <taxon>Sphingini</taxon>
        <taxon>Manduca</taxon>
    </lineage>
</organism>
<reference evidence="2" key="1">
    <citation type="journal article" date="2016" name="Insect Biochem. Mol. Biol.">
        <title>Multifaceted biological insights from a draft genome sequence of the tobacco hornworm moth, Manduca sexta.</title>
        <authorList>
            <person name="Kanost M.R."/>
            <person name="Arrese E.L."/>
            <person name="Cao X."/>
            <person name="Chen Y.R."/>
            <person name="Chellapilla S."/>
            <person name="Goldsmith M.R."/>
            <person name="Grosse-Wilde E."/>
            <person name="Heckel D.G."/>
            <person name="Herndon N."/>
            <person name="Jiang H."/>
            <person name="Papanicolaou A."/>
            <person name="Qu J."/>
            <person name="Soulages J.L."/>
            <person name="Vogel H."/>
            <person name="Walters J."/>
            <person name="Waterhouse R.M."/>
            <person name="Ahn S.J."/>
            <person name="Almeida F.C."/>
            <person name="An C."/>
            <person name="Aqrawi P."/>
            <person name="Bretschneider A."/>
            <person name="Bryant W.B."/>
            <person name="Bucks S."/>
            <person name="Chao H."/>
            <person name="Chevignon G."/>
            <person name="Christen J.M."/>
            <person name="Clarke D.F."/>
            <person name="Dittmer N.T."/>
            <person name="Ferguson L.C.F."/>
            <person name="Garavelou S."/>
            <person name="Gordon K.H.J."/>
            <person name="Gunaratna R.T."/>
            <person name="Han Y."/>
            <person name="Hauser F."/>
            <person name="He Y."/>
            <person name="Heidel-Fischer H."/>
            <person name="Hirsh A."/>
            <person name="Hu Y."/>
            <person name="Jiang H."/>
            <person name="Kalra D."/>
            <person name="Klinner C."/>
            <person name="Konig C."/>
            <person name="Kovar C."/>
            <person name="Kroll A.R."/>
            <person name="Kuwar S.S."/>
            <person name="Lee S.L."/>
            <person name="Lehman R."/>
            <person name="Li K."/>
            <person name="Li Z."/>
            <person name="Liang H."/>
            <person name="Lovelace S."/>
            <person name="Lu Z."/>
            <person name="Mansfield J.H."/>
            <person name="McCulloch K.J."/>
            <person name="Mathew T."/>
            <person name="Morton B."/>
            <person name="Muzny D.M."/>
            <person name="Neunemann D."/>
            <person name="Ongeri F."/>
            <person name="Pauchet Y."/>
            <person name="Pu L.L."/>
            <person name="Pyrousis I."/>
            <person name="Rao X.J."/>
            <person name="Redding A."/>
            <person name="Roesel C."/>
            <person name="Sanchez-Gracia A."/>
            <person name="Schaack S."/>
            <person name="Shukla A."/>
            <person name="Tetreau G."/>
            <person name="Wang Y."/>
            <person name="Xiong G.H."/>
            <person name="Traut W."/>
            <person name="Walsh T.K."/>
            <person name="Worley K.C."/>
            <person name="Wu D."/>
            <person name="Wu W."/>
            <person name="Wu Y.Q."/>
            <person name="Zhang X."/>
            <person name="Zou Z."/>
            <person name="Zucker H."/>
            <person name="Briscoe A.D."/>
            <person name="Burmester T."/>
            <person name="Clem R.J."/>
            <person name="Feyereisen R."/>
            <person name="Grimmelikhuijzen C.J.P."/>
            <person name="Hamodrakas S.J."/>
            <person name="Hansson B.S."/>
            <person name="Huguet E."/>
            <person name="Jermiin L.S."/>
            <person name="Lan Q."/>
            <person name="Lehman H.K."/>
            <person name="Lorenzen M."/>
            <person name="Merzendorfer H."/>
            <person name="Michalopoulos I."/>
            <person name="Morton D.B."/>
            <person name="Muthukrishnan S."/>
            <person name="Oakeshott J.G."/>
            <person name="Palmer W."/>
            <person name="Park Y."/>
            <person name="Passarelli A.L."/>
            <person name="Rozas J."/>
            <person name="Schwartz L.M."/>
            <person name="Smith W."/>
            <person name="Southgate A."/>
            <person name="Vilcinskas A."/>
            <person name="Vogt R."/>
            <person name="Wang P."/>
            <person name="Werren J."/>
            <person name="Yu X.Q."/>
            <person name="Zhou J.J."/>
            <person name="Brown S.J."/>
            <person name="Scherer S.E."/>
            <person name="Richards S."/>
            <person name="Blissard G.W."/>
        </authorList>
    </citation>
    <scope>NUCLEOTIDE SEQUENCE</scope>
</reference>
<dbReference type="EMBL" id="JH668448">
    <property type="protein sequence ID" value="KAG6453626.1"/>
    <property type="molecule type" value="Genomic_DNA"/>
</dbReference>
<comment type="caution">
    <text evidence="2">The sequence shown here is derived from an EMBL/GenBank/DDBJ whole genome shotgun (WGS) entry which is preliminary data.</text>
</comment>
<evidence type="ECO:0000313" key="3">
    <source>
        <dbReference type="Proteomes" id="UP000791440"/>
    </source>
</evidence>
<dbReference type="Proteomes" id="UP000791440">
    <property type="component" value="Unassembled WGS sequence"/>
</dbReference>
<protein>
    <submittedName>
        <fullName evidence="2">Uncharacterized protein</fullName>
    </submittedName>
</protein>
<proteinExistence type="predicted"/>
<sequence>MKMEGAVLSVTSNNNRFRTHLKNAASAICARTLPKQRRNDPAATSSSRHHTYPRATPPKRASISCRMEPLMCPVPHHATAYDSPEPVTCALTDTHTTKKSNKLKLKGTLAREVTSAWECRVGPADHPASADRVQSLFNDIELYPTKTQVPTSLKTPLIDFRPEIGSNRNLTLADQSNVTHNKITKRMSNANFRGFTNAQTLKQPD</sequence>
<evidence type="ECO:0000313" key="2">
    <source>
        <dbReference type="EMBL" id="KAG6453626.1"/>
    </source>
</evidence>
<feature type="region of interest" description="Disordered" evidence="1">
    <location>
        <begin position="31"/>
        <end position="60"/>
    </location>
</feature>
<reference evidence="2" key="2">
    <citation type="submission" date="2020-12" db="EMBL/GenBank/DDBJ databases">
        <authorList>
            <person name="Kanost M."/>
        </authorList>
    </citation>
    <scope>NUCLEOTIDE SEQUENCE</scope>
</reference>
<evidence type="ECO:0000256" key="1">
    <source>
        <dbReference type="SAM" id="MobiDB-lite"/>
    </source>
</evidence>
<dbReference type="AlphaFoldDB" id="A0A921ZA53"/>